<keyword evidence="2" id="KW-1185">Reference proteome</keyword>
<evidence type="ECO:0000313" key="1">
    <source>
        <dbReference type="EMBL" id="KAF3036796.1"/>
    </source>
</evidence>
<sequence length="271" mass="31140">MNSAGTSDVGDGAPVLTSKLLAIPGELRNRIFEAVLLYDSSIEGRDMPRLRRQQKSIGASKSRQIEDWSVLRRQTYGLTQVSSSIRKELLPLYREKVAVRIDIRDLPYYVTDVILSNQNDPARVYGNISIDVQYDCSVNIQDTILLHDRAPNLHLRFTHPGRQDNDMMSILLDAHRWPKFHAYISERTSHVVLDIGISDALVFCPGLVDDQELDDYWDPPLLTWPYAFDSGYFAYVKGLLYVKEHFEEPWMSKSALPAEHWRDGLAEWEET</sequence>
<gene>
    <name evidence="1" type="ORF">E8E12_004674</name>
</gene>
<evidence type="ECO:0000313" key="2">
    <source>
        <dbReference type="Proteomes" id="UP000758155"/>
    </source>
</evidence>
<reference evidence="1" key="1">
    <citation type="submission" date="2019-04" db="EMBL/GenBank/DDBJ databases">
        <title>Sequencing of skin fungus with MAO and IRED activity.</title>
        <authorList>
            <person name="Marsaioli A.J."/>
            <person name="Bonatto J.M.C."/>
            <person name="Reis Junior O."/>
        </authorList>
    </citation>
    <scope>NUCLEOTIDE SEQUENCE</scope>
    <source>
        <strain evidence="1">28M1</strain>
    </source>
</reference>
<dbReference type="AlphaFoldDB" id="A0A9P4WMA2"/>
<accession>A0A9P4WMA2</accession>
<organism evidence="1 2">
    <name type="scientific">Didymella heteroderae</name>
    <dbReference type="NCBI Taxonomy" id="1769908"/>
    <lineage>
        <taxon>Eukaryota</taxon>
        <taxon>Fungi</taxon>
        <taxon>Dikarya</taxon>
        <taxon>Ascomycota</taxon>
        <taxon>Pezizomycotina</taxon>
        <taxon>Dothideomycetes</taxon>
        <taxon>Pleosporomycetidae</taxon>
        <taxon>Pleosporales</taxon>
        <taxon>Pleosporineae</taxon>
        <taxon>Didymellaceae</taxon>
        <taxon>Didymella</taxon>
    </lineage>
</organism>
<proteinExistence type="predicted"/>
<name>A0A9P4WMA2_9PLEO</name>
<comment type="caution">
    <text evidence="1">The sequence shown here is derived from an EMBL/GenBank/DDBJ whole genome shotgun (WGS) entry which is preliminary data.</text>
</comment>
<dbReference type="Proteomes" id="UP000758155">
    <property type="component" value="Unassembled WGS sequence"/>
</dbReference>
<dbReference type="OrthoDB" id="3678099at2759"/>
<dbReference type="EMBL" id="SWKV01000047">
    <property type="protein sequence ID" value="KAF3036796.1"/>
    <property type="molecule type" value="Genomic_DNA"/>
</dbReference>
<protein>
    <submittedName>
        <fullName evidence="1">Uncharacterized protein</fullName>
    </submittedName>
</protein>